<evidence type="ECO:0000256" key="1">
    <source>
        <dbReference type="SAM" id="SignalP"/>
    </source>
</evidence>
<dbReference type="RefSeq" id="WP_093112737.1">
    <property type="nucleotide sequence ID" value="NZ_FNGG01000002.1"/>
</dbReference>
<proteinExistence type="predicted"/>
<reference evidence="2 3" key="1">
    <citation type="submission" date="2016-10" db="EMBL/GenBank/DDBJ databases">
        <authorList>
            <person name="de Groot N.N."/>
        </authorList>
    </citation>
    <scope>NUCLEOTIDE SEQUENCE [LARGE SCALE GENOMIC DNA]</scope>
    <source>
        <strain evidence="2 3">DSM 23553</strain>
    </source>
</reference>
<protein>
    <submittedName>
        <fullName evidence="2">Sugar lactone lactonase YvrE</fullName>
    </submittedName>
</protein>
<feature type="signal peptide" evidence="1">
    <location>
        <begin position="1"/>
        <end position="18"/>
    </location>
</feature>
<dbReference type="AlphaFoldDB" id="A0A1H5LUC1"/>
<dbReference type="Gene3D" id="2.120.10.30">
    <property type="entry name" value="TolB, C-terminal domain"/>
    <property type="match status" value="1"/>
</dbReference>
<dbReference type="InterPro" id="IPR011042">
    <property type="entry name" value="6-blade_b-propeller_TolB-like"/>
</dbReference>
<gene>
    <name evidence="2" type="ORF">SAMN04488034_102422</name>
</gene>
<dbReference type="STRING" id="390640.SAMN04488034_102422"/>
<name>A0A1H5LUC1_9FLAO</name>
<organism evidence="2 3">
    <name type="scientific">Salinimicrobium catena</name>
    <dbReference type="NCBI Taxonomy" id="390640"/>
    <lineage>
        <taxon>Bacteria</taxon>
        <taxon>Pseudomonadati</taxon>
        <taxon>Bacteroidota</taxon>
        <taxon>Flavobacteriia</taxon>
        <taxon>Flavobacteriales</taxon>
        <taxon>Flavobacteriaceae</taxon>
        <taxon>Salinimicrobium</taxon>
    </lineage>
</organism>
<dbReference type="SUPFAM" id="SSF63829">
    <property type="entry name" value="Calcium-dependent phosphotriesterase"/>
    <property type="match status" value="1"/>
</dbReference>
<dbReference type="EMBL" id="FNUG01000002">
    <property type="protein sequence ID" value="SEE80570.1"/>
    <property type="molecule type" value="Genomic_DNA"/>
</dbReference>
<evidence type="ECO:0000313" key="3">
    <source>
        <dbReference type="Proteomes" id="UP000199448"/>
    </source>
</evidence>
<sequence length="276" mass="31148">MKYFVISLLLGLFIQANAQKTKKPYKQLQGFHHPESVVFDEQQKVYYVSNMAGKEEQDGFISKVSENGEILDTIWAKGLQDPKGLLLHGDKLFVTDISFLVEIDPASGDIISKTEVENAKSLNDIAADQEGNIYISDLVGNIIYKRDVSGNISEWLNTQELERPNGLLVSEDKIFVASWGKDEPGHLLQVDRKSKEIKKISPKGIGNLDGIQKIAPDSFYVSDWATGDIYRINTNGRMEKVLRSEKSSGDILFLKGTEELVLPMNHQNAIWWYRLN</sequence>
<evidence type="ECO:0000313" key="2">
    <source>
        <dbReference type="EMBL" id="SEE80570.1"/>
    </source>
</evidence>
<dbReference type="Proteomes" id="UP000199448">
    <property type="component" value="Unassembled WGS sequence"/>
</dbReference>
<keyword evidence="1" id="KW-0732">Signal</keyword>
<feature type="chain" id="PRO_5011433945" evidence="1">
    <location>
        <begin position="19"/>
        <end position="276"/>
    </location>
</feature>
<accession>A0A1H5LUC1</accession>
<keyword evidence="3" id="KW-1185">Reference proteome</keyword>
<dbReference type="OrthoDB" id="7675395at2"/>